<dbReference type="EMBL" id="AYKW01000034">
    <property type="protein sequence ID" value="PIL27454.1"/>
    <property type="molecule type" value="Genomic_DNA"/>
</dbReference>
<feature type="compositionally biased region" description="Basic and acidic residues" evidence="1">
    <location>
        <begin position="128"/>
        <end position="141"/>
    </location>
</feature>
<reference evidence="2 3" key="1">
    <citation type="journal article" date="2015" name="Sci. Rep.">
        <title>Chromosome-level genome map provides insights into diverse defense mechanisms in the medicinal fungus Ganoderma sinense.</title>
        <authorList>
            <person name="Zhu Y."/>
            <person name="Xu J."/>
            <person name="Sun C."/>
            <person name="Zhou S."/>
            <person name="Xu H."/>
            <person name="Nelson D.R."/>
            <person name="Qian J."/>
            <person name="Song J."/>
            <person name="Luo H."/>
            <person name="Xiang L."/>
            <person name="Li Y."/>
            <person name="Xu Z."/>
            <person name="Ji A."/>
            <person name="Wang L."/>
            <person name="Lu S."/>
            <person name="Hayward A."/>
            <person name="Sun W."/>
            <person name="Li X."/>
            <person name="Schwartz D.C."/>
            <person name="Wang Y."/>
            <person name="Chen S."/>
        </authorList>
    </citation>
    <scope>NUCLEOTIDE SEQUENCE [LARGE SCALE GENOMIC DNA]</scope>
    <source>
        <strain evidence="2 3">ZZ0214-1</strain>
    </source>
</reference>
<dbReference type="AlphaFoldDB" id="A0A2G8S135"/>
<accession>A0A2G8S135</accession>
<evidence type="ECO:0000313" key="2">
    <source>
        <dbReference type="EMBL" id="PIL27454.1"/>
    </source>
</evidence>
<sequence>MDEEPLRRPPLHLLQSIPPPYLHPQTGLQDKLFNRPSSSQPLAASSSGASSSRASPAQPSPASCVQPSVGTSQDLPSVPRILPVVTGSQARQVAPFQSLQVPAPSISHQDRCELPPQPIALPAQTSCERGDGRDPRSRIDGGDTIVTAKPNTAPGPHSSCPEALALPTTFIEPFAGPGSTRPCQTLIAPPVSLTFDACARLKDPTDDAVLATFPVVRVLVLRPLEPPDCGPVTKCYEAFVSDGREYVWLAFAPSASGNFGDRDDHKSLQVGSAVKLKTISRLSGDDIW</sequence>
<organism evidence="2 3">
    <name type="scientific">Ganoderma sinense ZZ0214-1</name>
    <dbReference type="NCBI Taxonomy" id="1077348"/>
    <lineage>
        <taxon>Eukaryota</taxon>
        <taxon>Fungi</taxon>
        <taxon>Dikarya</taxon>
        <taxon>Basidiomycota</taxon>
        <taxon>Agaricomycotina</taxon>
        <taxon>Agaricomycetes</taxon>
        <taxon>Polyporales</taxon>
        <taxon>Polyporaceae</taxon>
        <taxon>Ganoderma</taxon>
    </lineage>
</organism>
<keyword evidence="3" id="KW-1185">Reference proteome</keyword>
<feature type="region of interest" description="Disordered" evidence="1">
    <location>
        <begin position="122"/>
        <end position="159"/>
    </location>
</feature>
<dbReference type="OrthoDB" id="2758358at2759"/>
<proteinExistence type="predicted"/>
<gene>
    <name evidence="2" type="ORF">GSI_10603</name>
</gene>
<feature type="region of interest" description="Disordered" evidence="1">
    <location>
        <begin position="1"/>
        <end position="77"/>
    </location>
</feature>
<name>A0A2G8S135_9APHY</name>
<dbReference type="Proteomes" id="UP000230002">
    <property type="component" value="Unassembled WGS sequence"/>
</dbReference>
<feature type="compositionally biased region" description="Low complexity" evidence="1">
    <location>
        <begin position="36"/>
        <end position="68"/>
    </location>
</feature>
<protein>
    <submittedName>
        <fullName evidence="2">Uncharacterized protein</fullName>
    </submittedName>
</protein>
<comment type="caution">
    <text evidence="2">The sequence shown here is derived from an EMBL/GenBank/DDBJ whole genome shotgun (WGS) entry which is preliminary data.</text>
</comment>
<evidence type="ECO:0000256" key="1">
    <source>
        <dbReference type="SAM" id="MobiDB-lite"/>
    </source>
</evidence>
<evidence type="ECO:0000313" key="3">
    <source>
        <dbReference type="Proteomes" id="UP000230002"/>
    </source>
</evidence>